<dbReference type="Proteomes" id="UP000812287">
    <property type="component" value="Unassembled WGS sequence"/>
</dbReference>
<evidence type="ECO:0000313" key="4">
    <source>
        <dbReference type="EMBL" id="KAG7439473.1"/>
    </source>
</evidence>
<dbReference type="GeneID" id="66100877"/>
<dbReference type="InterPro" id="IPR050259">
    <property type="entry name" value="SDR"/>
</dbReference>
<dbReference type="AlphaFoldDB" id="A0A9P8AKR4"/>
<dbReference type="EC" id="1.1.1.100" evidence="2"/>
<dbReference type="RefSeq" id="XP_043032973.1">
    <property type="nucleotide sequence ID" value="XM_043178585.1"/>
</dbReference>
<dbReference type="EMBL" id="MU250593">
    <property type="protein sequence ID" value="KAG7439473.1"/>
    <property type="molecule type" value="Genomic_DNA"/>
</dbReference>
<keyword evidence="5" id="KW-1185">Reference proteome</keyword>
<dbReference type="PANTHER" id="PTHR42879">
    <property type="entry name" value="3-OXOACYL-(ACYL-CARRIER-PROTEIN) REDUCTASE"/>
    <property type="match status" value="1"/>
</dbReference>
<dbReference type="Gene3D" id="3.40.50.720">
    <property type="entry name" value="NAD(P)-binding Rossmann-like Domain"/>
    <property type="match status" value="1"/>
</dbReference>
<dbReference type="InterPro" id="IPR036291">
    <property type="entry name" value="NAD(P)-bd_dom_sf"/>
</dbReference>
<evidence type="ECO:0000256" key="2">
    <source>
        <dbReference type="ARBA" id="ARBA00012948"/>
    </source>
</evidence>
<evidence type="ECO:0000313" key="5">
    <source>
        <dbReference type="Proteomes" id="UP000812287"/>
    </source>
</evidence>
<comment type="catalytic activity">
    <reaction evidence="3">
        <text>a (3R)-hydroxyacyl-[ACP] + NADP(+) = a 3-oxoacyl-[ACP] + NADPH + H(+)</text>
        <dbReference type="Rhea" id="RHEA:17397"/>
        <dbReference type="Rhea" id="RHEA-COMP:9916"/>
        <dbReference type="Rhea" id="RHEA-COMP:9945"/>
        <dbReference type="ChEBI" id="CHEBI:15378"/>
        <dbReference type="ChEBI" id="CHEBI:57783"/>
        <dbReference type="ChEBI" id="CHEBI:58349"/>
        <dbReference type="ChEBI" id="CHEBI:78776"/>
        <dbReference type="ChEBI" id="CHEBI:78827"/>
        <dbReference type="EC" id="1.1.1.100"/>
    </reaction>
</comment>
<dbReference type="GO" id="GO:0004316">
    <property type="term" value="F:3-oxoacyl-[acyl-carrier-protein] reductase (NADPH) activity"/>
    <property type="evidence" value="ECO:0007669"/>
    <property type="project" value="UniProtKB-EC"/>
</dbReference>
<organism evidence="4 5">
    <name type="scientific">Guyanagaster necrorhizus</name>
    <dbReference type="NCBI Taxonomy" id="856835"/>
    <lineage>
        <taxon>Eukaryota</taxon>
        <taxon>Fungi</taxon>
        <taxon>Dikarya</taxon>
        <taxon>Basidiomycota</taxon>
        <taxon>Agaricomycotina</taxon>
        <taxon>Agaricomycetes</taxon>
        <taxon>Agaricomycetidae</taxon>
        <taxon>Agaricales</taxon>
        <taxon>Marasmiineae</taxon>
        <taxon>Physalacriaceae</taxon>
        <taxon>Guyanagaster</taxon>
    </lineage>
</organism>
<dbReference type="OrthoDB" id="47007at2759"/>
<evidence type="ECO:0000256" key="3">
    <source>
        <dbReference type="ARBA" id="ARBA00048508"/>
    </source>
</evidence>
<dbReference type="SUPFAM" id="SSF51735">
    <property type="entry name" value="NAD(P)-binding Rossmann-fold domains"/>
    <property type="match status" value="1"/>
</dbReference>
<dbReference type="PRINTS" id="PR00080">
    <property type="entry name" value="SDRFAMILY"/>
</dbReference>
<accession>A0A9P8AKR4</accession>
<dbReference type="PRINTS" id="PR00081">
    <property type="entry name" value="GDHRDH"/>
</dbReference>
<dbReference type="Pfam" id="PF13561">
    <property type="entry name" value="adh_short_C2"/>
    <property type="match status" value="1"/>
</dbReference>
<comment type="caution">
    <text evidence="4">The sequence shown here is derived from an EMBL/GenBank/DDBJ whole genome shotgun (WGS) entry which is preliminary data.</text>
</comment>
<proteinExistence type="inferred from homology"/>
<evidence type="ECO:0000256" key="1">
    <source>
        <dbReference type="ARBA" id="ARBA00006484"/>
    </source>
</evidence>
<reference evidence="4" key="1">
    <citation type="submission" date="2020-11" db="EMBL/GenBank/DDBJ databases">
        <title>Adaptations for nitrogen fixation in a non-lichenized fungal sporocarp promotes dispersal by wood-feeding termites.</title>
        <authorList>
            <consortium name="DOE Joint Genome Institute"/>
            <person name="Koch R.A."/>
            <person name="Yoon G."/>
            <person name="Arayal U."/>
            <person name="Lail K."/>
            <person name="Amirebrahimi M."/>
            <person name="Labutti K."/>
            <person name="Lipzen A."/>
            <person name="Riley R."/>
            <person name="Barry K."/>
            <person name="Henrissat B."/>
            <person name="Grigoriev I.V."/>
            <person name="Herr J.R."/>
            <person name="Aime M.C."/>
        </authorList>
    </citation>
    <scope>NUCLEOTIDE SEQUENCE</scope>
    <source>
        <strain evidence="4">MCA 3950</strain>
    </source>
</reference>
<dbReference type="CDD" id="cd05233">
    <property type="entry name" value="SDR_c"/>
    <property type="match status" value="1"/>
</dbReference>
<dbReference type="PANTHER" id="PTHR42879:SF2">
    <property type="entry name" value="3-OXOACYL-[ACYL-CARRIER-PROTEIN] REDUCTASE FABG"/>
    <property type="match status" value="1"/>
</dbReference>
<dbReference type="InterPro" id="IPR002347">
    <property type="entry name" value="SDR_fam"/>
</dbReference>
<sequence length="227" mass="23055">MSLAGKVAIVTSSSSGIGLATTQVLLGDGCLVLGVDLHPNDVYMDLPTKEALPESGGVDILVNDAGIMDNNGGVDALKDGVLTGLVRLMGEVVKVMKEKGDGTIVNVASKAGISGAAAGVAYTASKHGLVGATTNTAWHYKEDGIRCNAIMPGGVATNIGSTLYDMDIASSMRIKPVLDVHMNAVTSEGIAAPETIAQVIVFLASDSSKGISGTILPGCRSVSKGWI</sequence>
<gene>
    <name evidence="4" type="ORF">BT62DRAFT_1057835</name>
</gene>
<comment type="similarity">
    <text evidence="1">Belongs to the short-chain dehydrogenases/reductases (SDR) family.</text>
</comment>
<protein>
    <recommendedName>
        <fullName evidence="2">3-oxoacyl-[acyl-carrier-protein] reductase</fullName>
        <ecNumber evidence="2">1.1.1.100</ecNumber>
    </recommendedName>
</protein>
<name>A0A9P8AKR4_9AGAR</name>